<evidence type="ECO:0000313" key="2">
    <source>
        <dbReference type="EMBL" id="EXJ11264.1"/>
    </source>
</evidence>
<dbReference type="EMBL" id="AONB01000007">
    <property type="protein sequence ID" value="EXJ11264.1"/>
    <property type="molecule type" value="Genomic_DNA"/>
</dbReference>
<organism evidence="2 3">
    <name type="scientific">Nitrincola nitratireducens</name>
    <dbReference type="NCBI Taxonomy" id="1229521"/>
    <lineage>
        <taxon>Bacteria</taxon>
        <taxon>Pseudomonadati</taxon>
        <taxon>Pseudomonadota</taxon>
        <taxon>Gammaproteobacteria</taxon>
        <taxon>Oceanospirillales</taxon>
        <taxon>Oceanospirillaceae</taxon>
        <taxon>Nitrincola</taxon>
    </lineage>
</organism>
<sequence length="81" mass="8998">MKSKPFLLITVLCVFCLILGTSYILGFKTLSVTSDLSCMSICGLTLLFSHFFGLQIGNYIVGLIWSVIGLSLFAFAYRFSR</sequence>
<reference evidence="3" key="1">
    <citation type="submission" date="2012-11" db="EMBL/GenBank/DDBJ databases">
        <authorList>
            <person name="Singh A."/>
            <person name="Pinnaka A.K."/>
            <person name="Vaidya B."/>
        </authorList>
    </citation>
    <scope>NUCLEOTIDE SEQUENCE [LARGE SCALE GENOMIC DNA]</scope>
    <source>
        <strain evidence="3">AK23</strain>
    </source>
</reference>
<proteinExistence type="predicted"/>
<gene>
    <name evidence="2" type="ORF">D791_01719</name>
</gene>
<feature type="transmembrane region" description="Helical" evidence="1">
    <location>
        <begin position="59"/>
        <end position="77"/>
    </location>
</feature>
<keyword evidence="3" id="KW-1185">Reference proteome</keyword>
<keyword evidence="1" id="KW-1133">Transmembrane helix</keyword>
<dbReference type="Proteomes" id="UP000019464">
    <property type="component" value="Unassembled WGS sequence"/>
</dbReference>
<reference evidence="2 3" key="2">
    <citation type="journal article" date="2015" name="Syst. Appl. Microbiol.">
        <title>Nitrincola nitratireducens sp. nov. isolated from a haloalkaline crater lake.</title>
        <authorList>
            <person name="Singh A."/>
            <person name="Vaidya B."/>
            <person name="Tanuku N.R."/>
            <person name="Pinnaka A.K."/>
        </authorList>
    </citation>
    <scope>NUCLEOTIDE SEQUENCE [LARGE SCALE GENOMIC DNA]</scope>
    <source>
        <strain evidence="2 3">AK23</strain>
    </source>
</reference>
<protein>
    <submittedName>
        <fullName evidence="2">Uncharacterized protein</fullName>
    </submittedName>
</protein>
<dbReference type="AlphaFoldDB" id="W9UW03"/>
<evidence type="ECO:0000256" key="1">
    <source>
        <dbReference type="SAM" id="Phobius"/>
    </source>
</evidence>
<keyword evidence="1" id="KW-0472">Membrane</keyword>
<name>W9UW03_9GAMM</name>
<comment type="caution">
    <text evidence="2">The sequence shown here is derived from an EMBL/GenBank/DDBJ whole genome shotgun (WGS) entry which is preliminary data.</text>
</comment>
<feature type="transmembrane region" description="Helical" evidence="1">
    <location>
        <begin position="6"/>
        <end position="25"/>
    </location>
</feature>
<evidence type="ECO:0000313" key="3">
    <source>
        <dbReference type="Proteomes" id="UP000019464"/>
    </source>
</evidence>
<accession>W9UW03</accession>
<keyword evidence="1" id="KW-0812">Transmembrane</keyword>